<evidence type="ECO:0000313" key="2">
    <source>
        <dbReference type="EMBL" id="JAP60374.1"/>
    </source>
</evidence>
<gene>
    <name evidence="2" type="primary">CELA1</name>
    <name evidence="2" type="ORF">TR127343</name>
</gene>
<dbReference type="PROSITE" id="PS50240">
    <property type="entry name" value="TRYPSIN_DOM"/>
    <property type="match status" value="1"/>
</dbReference>
<dbReference type="GO" id="GO:0005615">
    <property type="term" value="C:extracellular space"/>
    <property type="evidence" value="ECO:0007669"/>
    <property type="project" value="TreeGrafter"/>
</dbReference>
<proteinExistence type="predicted"/>
<dbReference type="Gene3D" id="2.40.10.10">
    <property type="entry name" value="Trypsin-like serine proteases"/>
    <property type="match status" value="1"/>
</dbReference>
<dbReference type="InterPro" id="IPR018114">
    <property type="entry name" value="TRYPSIN_HIS"/>
</dbReference>
<dbReference type="InterPro" id="IPR009003">
    <property type="entry name" value="Peptidase_S1_PA"/>
</dbReference>
<organism evidence="2">
    <name type="scientific">Schistocephalus solidus</name>
    <name type="common">Tapeworm</name>
    <dbReference type="NCBI Taxonomy" id="70667"/>
    <lineage>
        <taxon>Eukaryota</taxon>
        <taxon>Metazoa</taxon>
        <taxon>Spiralia</taxon>
        <taxon>Lophotrochozoa</taxon>
        <taxon>Platyhelminthes</taxon>
        <taxon>Cestoda</taxon>
        <taxon>Eucestoda</taxon>
        <taxon>Diphyllobothriidea</taxon>
        <taxon>Diphyllobothriidae</taxon>
        <taxon>Schistocephalus</taxon>
    </lineage>
</organism>
<name>A0A0V0J465_SCHSO</name>
<dbReference type="InterPro" id="IPR043504">
    <property type="entry name" value="Peptidase_S1_PA_chymotrypsin"/>
</dbReference>
<protein>
    <submittedName>
        <fullName evidence="2">Chymotrypsin-like elastase family member 1</fullName>
    </submittedName>
</protein>
<dbReference type="InterPro" id="IPR050850">
    <property type="entry name" value="Peptidase_S1_Elastase_sf"/>
</dbReference>
<dbReference type="AlphaFoldDB" id="A0A0V0J465"/>
<dbReference type="EMBL" id="GEEE01002851">
    <property type="protein sequence ID" value="JAP60374.1"/>
    <property type="molecule type" value="Transcribed_RNA"/>
</dbReference>
<dbReference type="PANTHER" id="PTHR24257">
    <property type="entry name" value="CHYMOTRYPSIN-LIKE ELASTASE FAMILY MEMBER"/>
    <property type="match status" value="1"/>
</dbReference>
<dbReference type="Pfam" id="PF00089">
    <property type="entry name" value="Trypsin"/>
    <property type="match status" value="1"/>
</dbReference>
<dbReference type="GO" id="GO:0004252">
    <property type="term" value="F:serine-type endopeptidase activity"/>
    <property type="evidence" value="ECO:0007669"/>
    <property type="project" value="InterPro"/>
</dbReference>
<reference evidence="2" key="1">
    <citation type="submission" date="2016-01" db="EMBL/GenBank/DDBJ databases">
        <title>Reference transcriptome for the parasite Schistocephalus solidus: insights into the molecular evolution of parasitism.</title>
        <authorList>
            <person name="Hebert F.O."/>
            <person name="Grambauer S."/>
            <person name="Barber I."/>
            <person name="Landry C.R."/>
            <person name="Aubin-Horth N."/>
        </authorList>
    </citation>
    <scope>NUCLEOTIDE SEQUENCE</scope>
</reference>
<dbReference type="PANTHER" id="PTHR24257:SF17">
    <property type="match status" value="1"/>
</dbReference>
<dbReference type="InterPro" id="IPR001254">
    <property type="entry name" value="Trypsin_dom"/>
</dbReference>
<sequence>MVKLVFFFKVGLWSQVLGAFPFCGGTLISNSLIVTAGHCLQTYFKCTRFPVGIDIFLSEERSKALQILVGGHDFTSYDGYDQFFTVQRAIVHPDYNQDAILHSTDLVILQIDGQITFSTLR</sequence>
<accession>A0A0V0J465</accession>
<dbReference type="SUPFAM" id="SSF50494">
    <property type="entry name" value="Trypsin-like serine proteases"/>
    <property type="match status" value="1"/>
</dbReference>
<dbReference type="GO" id="GO:0006508">
    <property type="term" value="P:proteolysis"/>
    <property type="evidence" value="ECO:0007669"/>
    <property type="project" value="InterPro"/>
</dbReference>
<dbReference type="EMBL" id="GEEE01011114">
    <property type="protein sequence ID" value="JAP52111.1"/>
    <property type="molecule type" value="Transcribed_RNA"/>
</dbReference>
<evidence type="ECO:0000259" key="1">
    <source>
        <dbReference type="PROSITE" id="PS50240"/>
    </source>
</evidence>
<dbReference type="PROSITE" id="PS00134">
    <property type="entry name" value="TRYPSIN_HIS"/>
    <property type="match status" value="1"/>
</dbReference>
<feature type="domain" description="Peptidase S1" evidence="1">
    <location>
        <begin position="1"/>
        <end position="121"/>
    </location>
</feature>